<protein>
    <submittedName>
        <fullName evidence="2">Sulfotransferase</fullName>
    </submittedName>
</protein>
<sequence>MIERINKYNEKIMLFDSINDLSDLFYDQANQKIITVRNDGSLGITAKGFAKDDLVTFRIQPKNKINAVSFSPDMKICSIHRDPYSVVSILIFCKVYPQIFQDFVFLEEKTSSELRSVVTQLCKTKNEQFLMVKWINDKQVDDCINLPEAVFTGFEV</sequence>
<proteinExistence type="predicted"/>
<dbReference type="WBParaSite" id="JU765_v2.g11360.t1">
    <property type="protein sequence ID" value="JU765_v2.g11360.t1"/>
    <property type="gene ID" value="JU765_v2.g11360"/>
</dbReference>
<organism evidence="1 2">
    <name type="scientific">Panagrolaimus sp. JU765</name>
    <dbReference type="NCBI Taxonomy" id="591449"/>
    <lineage>
        <taxon>Eukaryota</taxon>
        <taxon>Metazoa</taxon>
        <taxon>Ecdysozoa</taxon>
        <taxon>Nematoda</taxon>
        <taxon>Chromadorea</taxon>
        <taxon>Rhabditida</taxon>
        <taxon>Tylenchina</taxon>
        <taxon>Panagrolaimomorpha</taxon>
        <taxon>Panagrolaimoidea</taxon>
        <taxon>Panagrolaimidae</taxon>
        <taxon>Panagrolaimus</taxon>
    </lineage>
</organism>
<evidence type="ECO:0000313" key="2">
    <source>
        <dbReference type="WBParaSite" id="JU765_v2.g11360.t1"/>
    </source>
</evidence>
<dbReference type="Proteomes" id="UP000887576">
    <property type="component" value="Unplaced"/>
</dbReference>
<name>A0AC34PYZ6_9BILA</name>
<evidence type="ECO:0000313" key="1">
    <source>
        <dbReference type="Proteomes" id="UP000887576"/>
    </source>
</evidence>
<reference evidence="2" key="1">
    <citation type="submission" date="2022-11" db="UniProtKB">
        <authorList>
            <consortium name="WormBaseParasite"/>
        </authorList>
    </citation>
    <scope>IDENTIFICATION</scope>
</reference>
<accession>A0AC34PYZ6</accession>